<protein>
    <submittedName>
        <fullName evidence="6">Plexin-B</fullName>
    </submittedName>
</protein>
<dbReference type="OrthoDB" id="125363at2759"/>
<dbReference type="GO" id="GO:0030334">
    <property type="term" value="P:regulation of cell migration"/>
    <property type="evidence" value="ECO:0007669"/>
    <property type="project" value="TreeGrafter"/>
</dbReference>
<proteinExistence type="predicted"/>
<gene>
    <name evidence="6" type="ORF">WN55_02014</name>
</gene>
<dbReference type="InterPro" id="IPR001627">
    <property type="entry name" value="Semap_dom"/>
</dbReference>
<dbReference type="GO" id="GO:0005886">
    <property type="term" value="C:plasma membrane"/>
    <property type="evidence" value="ECO:0007669"/>
    <property type="project" value="TreeGrafter"/>
</dbReference>
<dbReference type="PROSITE" id="PS51004">
    <property type="entry name" value="SEMA"/>
    <property type="match status" value="1"/>
</dbReference>
<feature type="compositionally biased region" description="Basic and acidic residues" evidence="3">
    <location>
        <begin position="437"/>
        <end position="466"/>
    </location>
</feature>
<reference evidence="6 7" key="1">
    <citation type="submission" date="2015-07" db="EMBL/GenBank/DDBJ databases">
        <title>The genome of Dufourea novaeangliae.</title>
        <authorList>
            <person name="Pan H."/>
            <person name="Kapheim K."/>
        </authorList>
    </citation>
    <scope>NUCLEOTIDE SEQUENCE [LARGE SCALE GENOMIC DNA]</scope>
    <source>
        <strain evidence="6">0120121106</strain>
        <tissue evidence="6">Whole body</tissue>
    </source>
</reference>
<dbReference type="InterPro" id="IPR036352">
    <property type="entry name" value="Semap_dom_sf"/>
</dbReference>
<organism evidence="6 7">
    <name type="scientific">Dufourea novaeangliae</name>
    <name type="common">Sweat bee</name>
    <dbReference type="NCBI Taxonomy" id="178035"/>
    <lineage>
        <taxon>Eukaryota</taxon>
        <taxon>Metazoa</taxon>
        <taxon>Ecdysozoa</taxon>
        <taxon>Arthropoda</taxon>
        <taxon>Hexapoda</taxon>
        <taxon>Insecta</taxon>
        <taxon>Pterygota</taxon>
        <taxon>Neoptera</taxon>
        <taxon>Endopterygota</taxon>
        <taxon>Hymenoptera</taxon>
        <taxon>Apocrita</taxon>
        <taxon>Aculeata</taxon>
        <taxon>Apoidea</taxon>
        <taxon>Anthophila</taxon>
        <taxon>Halictidae</taxon>
        <taxon>Rophitinae</taxon>
        <taxon>Dufourea</taxon>
    </lineage>
</organism>
<dbReference type="SMART" id="SM00630">
    <property type="entry name" value="Sema"/>
    <property type="match status" value="1"/>
</dbReference>
<dbReference type="InterPro" id="IPR015943">
    <property type="entry name" value="WD40/YVTN_repeat-like_dom_sf"/>
</dbReference>
<evidence type="ECO:0000313" key="6">
    <source>
        <dbReference type="EMBL" id="KZC04128.1"/>
    </source>
</evidence>
<dbReference type="AlphaFoldDB" id="A0A154NYN3"/>
<dbReference type="PANTHER" id="PTHR22625">
    <property type="entry name" value="PLEXIN"/>
    <property type="match status" value="1"/>
</dbReference>
<feature type="region of interest" description="Disordered" evidence="3">
    <location>
        <begin position="435"/>
        <end position="466"/>
    </location>
</feature>
<keyword evidence="1" id="KW-0221">Differentiation</keyword>
<evidence type="ECO:0000313" key="7">
    <source>
        <dbReference type="Proteomes" id="UP000076502"/>
    </source>
</evidence>
<accession>A0A154NYN3</accession>
<evidence type="ECO:0000256" key="4">
    <source>
        <dbReference type="SAM" id="SignalP"/>
    </source>
</evidence>
<comment type="caution">
    <text evidence="2">Lacks conserved residue(s) required for the propagation of feature annotation.</text>
</comment>
<dbReference type="SUPFAM" id="SSF101912">
    <property type="entry name" value="Sema domain"/>
    <property type="match status" value="1"/>
</dbReference>
<evidence type="ECO:0000256" key="1">
    <source>
        <dbReference type="ARBA" id="ARBA00022782"/>
    </source>
</evidence>
<dbReference type="Gene3D" id="2.130.10.10">
    <property type="entry name" value="YVTN repeat-like/Quinoprotein amine dehydrogenase"/>
    <property type="match status" value="2"/>
</dbReference>
<evidence type="ECO:0000259" key="5">
    <source>
        <dbReference type="PROSITE" id="PS51004"/>
    </source>
</evidence>
<dbReference type="GO" id="GO:0030154">
    <property type="term" value="P:cell differentiation"/>
    <property type="evidence" value="ECO:0007669"/>
    <property type="project" value="UniProtKB-KW"/>
</dbReference>
<dbReference type="GO" id="GO:0002116">
    <property type="term" value="C:semaphorin receptor complex"/>
    <property type="evidence" value="ECO:0007669"/>
    <property type="project" value="TreeGrafter"/>
</dbReference>
<dbReference type="GO" id="GO:0017154">
    <property type="term" value="F:semaphorin receptor activity"/>
    <property type="evidence" value="ECO:0007669"/>
    <property type="project" value="InterPro"/>
</dbReference>
<dbReference type="EMBL" id="KQ434777">
    <property type="protein sequence ID" value="KZC04128.1"/>
    <property type="molecule type" value="Genomic_DNA"/>
</dbReference>
<feature type="chain" id="PRO_5007599146" evidence="4">
    <location>
        <begin position="42"/>
        <end position="466"/>
    </location>
</feature>
<keyword evidence="7" id="KW-1185">Reference proteome</keyword>
<evidence type="ECO:0000256" key="2">
    <source>
        <dbReference type="PROSITE-ProRule" id="PRU00352"/>
    </source>
</evidence>
<dbReference type="PANTHER" id="PTHR22625:SF70">
    <property type="entry name" value="PLEXIN A, ISOFORM A"/>
    <property type="match status" value="1"/>
</dbReference>
<feature type="signal peptide" evidence="4">
    <location>
        <begin position="1"/>
        <end position="41"/>
    </location>
</feature>
<keyword evidence="4" id="KW-0732">Signal</keyword>
<name>A0A154NYN3_DUFNO</name>
<dbReference type="Pfam" id="PF01403">
    <property type="entry name" value="Sema"/>
    <property type="match status" value="1"/>
</dbReference>
<evidence type="ECO:0000256" key="3">
    <source>
        <dbReference type="SAM" id="MobiDB-lite"/>
    </source>
</evidence>
<dbReference type="InterPro" id="IPR031148">
    <property type="entry name" value="Plexin"/>
</dbReference>
<feature type="domain" description="Sema" evidence="5">
    <location>
        <begin position="36"/>
        <end position="466"/>
    </location>
</feature>
<dbReference type="STRING" id="178035.A0A154NYN3"/>
<dbReference type="CDD" id="cd11236">
    <property type="entry name" value="Sema_plexin_like"/>
    <property type="match status" value="1"/>
</dbReference>
<dbReference type="Proteomes" id="UP000076502">
    <property type="component" value="Unassembled WGS sequence"/>
</dbReference>
<sequence length="466" mass="51202">MLVFPGGETSTRMGSMVSHQRQLRLLLSILVLLSPRLPVRSTPADVVQKFHDPEVKHMNHLVVDKNTGRVYVGAVNRLYQLSPDLGLVVKEVTGPKGDSTACSMINCPRETPTRPVDNVNKALVIDYTTTRLISCGSVSQGTCQVRNLHNISDIVQEVKEAVVANNATASTVAFIAPGPPNPPVSQVMYVGVTFTGNSPYRSEVPAVSSRSLDSNRMLNIAEAAVTTGTRMYVNSLSRERYPINYVYGFSSGGFRDDQHYYSYTEIPINCTNDGVDYNLVQAAYVGKAGSVLAVELGITAQDDVLFAVFSEGDTLSSDVPKPHSALCVYSLKSIRRKFMTNIQKCFSGEGHRGLDYVSPSHKCILTAISHAEAILLVAKGNVCHCANQLRKQLSRGSSLSLRQYRAYGLEALEHGQLKGIASRGRKRSRGIGCCRTEYGEPRRERPRTRQSERKVEDRGSRKSLED</sequence>